<dbReference type="PANTHER" id="PTHR46401">
    <property type="entry name" value="GLYCOSYLTRANSFERASE WBBK-RELATED"/>
    <property type="match status" value="1"/>
</dbReference>
<sequence length="330" mass="37368">MILLDAVYINNSGGKVLLDYLVAEISSAGLDCFYLFDARCIGDYGFIAEDRRTFMKGSLIERHRFYKQHGKRFDKVLCFGNLPPTVRLKAKVFTYFHNVSLFSYPANYGFKEKTLKKIKGKLITFLSGNTDYFIVQTNEVKALLQQQGVNAGKVIVAPFYHVAGCNGNGSRRESFVFISNGNTHKNHKNLLQAWRMLAEKSMFPELHLTVTDNYGELVNTIEEYRKDGLKVVNHGFVNAYDLYGQHKYLVYPSLCESFGLGLIEAVKCGCDVVASDLPYVFEVVNPTLVFDPMEPRSIADSIEKILKGDQLKSTTLVVENKIKEIVDYLK</sequence>
<dbReference type="OrthoDB" id="9801609at2"/>
<dbReference type="EMBL" id="FNBN01000002">
    <property type="protein sequence ID" value="SDF65679.1"/>
    <property type="molecule type" value="Genomic_DNA"/>
</dbReference>
<dbReference type="PANTHER" id="PTHR46401:SF2">
    <property type="entry name" value="GLYCOSYLTRANSFERASE WBBK-RELATED"/>
    <property type="match status" value="1"/>
</dbReference>
<reference evidence="3 4" key="1">
    <citation type="submission" date="2016-10" db="EMBL/GenBank/DDBJ databases">
        <authorList>
            <person name="de Groot N.N."/>
        </authorList>
    </citation>
    <scope>NUCLEOTIDE SEQUENCE [LARGE SCALE GENOMIC DNA]</scope>
    <source>
        <strain evidence="3 4">DSM 527</strain>
    </source>
</reference>
<dbReference type="InterPro" id="IPR001296">
    <property type="entry name" value="Glyco_trans_1"/>
</dbReference>
<evidence type="ECO:0000259" key="2">
    <source>
        <dbReference type="Pfam" id="PF00534"/>
    </source>
</evidence>
<feature type="domain" description="Glycosyl transferase family 1" evidence="2">
    <location>
        <begin position="172"/>
        <end position="311"/>
    </location>
</feature>
<protein>
    <submittedName>
        <fullName evidence="3">Glycosyltransferase involved in cell wall bisynthesis</fullName>
    </submittedName>
</protein>
<accession>A0A1G7MX37</accession>
<dbReference type="GO" id="GO:0016757">
    <property type="term" value="F:glycosyltransferase activity"/>
    <property type="evidence" value="ECO:0007669"/>
    <property type="project" value="InterPro"/>
</dbReference>
<dbReference type="Pfam" id="PF00534">
    <property type="entry name" value="Glycos_transf_1"/>
    <property type="match status" value="1"/>
</dbReference>
<organism evidence="3 4">
    <name type="scientific">Chitinophaga filiformis</name>
    <name type="common">Myxococcus filiformis</name>
    <name type="synonym">Flexibacter filiformis</name>
    <dbReference type="NCBI Taxonomy" id="104663"/>
    <lineage>
        <taxon>Bacteria</taxon>
        <taxon>Pseudomonadati</taxon>
        <taxon>Bacteroidota</taxon>
        <taxon>Chitinophagia</taxon>
        <taxon>Chitinophagales</taxon>
        <taxon>Chitinophagaceae</taxon>
        <taxon>Chitinophaga</taxon>
    </lineage>
</organism>
<dbReference type="AlphaFoldDB" id="A0A1G7MX37"/>
<evidence type="ECO:0000313" key="4">
    <source>
        <dbReference type="Proteomes" id="UP000199045"/>
    </source>
</evidence>
<dbReference type="RefSeq" id="WP_089831035.1">
    <property type="nucleotide sequence ID" value="NZ_FNBN01000002.1"/>
</dbReference>
<dbReference type="Gene3D" id="3.40.50.2000">
    <property type="entry name" value="Glycogen Phosphorylase B"/>
    <property type="match status" value="1"/>
</dbReference>
<evidence type="ECO:0000256" key="1">
    <source>
        <dbReference type="ARBA" id="ARBA00022679"/>
    </source>
</evidence>
<dbReference type="STRING" id="104663.SAMN04488121_102570"/>
<keyword evidence="1 3" id="KW-0808">Transferase</keyword>
<proteinExistence type="predicted"/>
<gene>
    <name evidence="3" type="ORF">SAMN04488121_102570</name>
</gene>
<dbReference type="SUPFAM" id="SSF53756">
    <property type="entry name" value="UDP-Glycosyltransferase/glycogen phosphorylase"/>
    <property type="match status" value="1"/>
</dbReference>
<dbReference type="GO" id="GO:0009103">
    <property type="term" value="P:lipopolysaccharide biosynthetic process"/>
    <property type="evidence" value="ECO:0007669"/>
    <property type="project" value="TreeGrafter"/>
</dbReference>
<evidence type="ECO:0000313" key="3">
    <source>
        <dbReference type="EMBL" id="SDF65679.1"/>
    </source>
</evidence>
<name>A0A1G7MX37_CHIFI</name>
<dbReference type="Proteomes" id="UP000199045">
    <property type="component" value="Unassembled WGS sequence"/>
</dbReference>